<dbReference type="AlphaFoldDB" id="A0A4S2MPL4"/>
<proteinExistence type="predicted"/>
<keyword evidence="3" id="KW-1185">Reference proteome</keyword>
<accession>A0A4S2MPL4</accession>
<evidence type="ECO:0000313" key="2">
    <source>
        <dbReference type="EMBL" id="TGZ78995.1"/>
    </source>
</evidence>
<dbReference type="InParanoid" id="A0A4S2MPL4"/>
<keyword evidence="1" id="KW-0732">Signal</keyword>
<evidence type="ECO:0000256" key="1">
    <source>
        <dbReference type="SAM" id="SignalP"/>
    </source>
</evidence>
<feature type="chain" id="PRO_5020652855" evidence="1">
    <location>
        <begin position="24"/>
        <end position="222"/>
    </location>
</feature>
<dbReference type="EMBL" id="ML220135">
    <property type="protein sequence ID" value="TGZ78995.1"/>
    <property type="molecule type" value="Genomic_DNA"/>
</dbReference>
<reference evidence="2 3" key="1">
    <citation type="submission" date="2019-04" db="EMBL/GenBank/DDBJ databases">
        <title>Comparative genomics and transcriptomics to analyze fruiting body development in filamentous ascomycetes.</title>
        <authorList>
            <consortium name="DOE Joint Genome Institute"/>
            <person name="Lutkenhaus R."/>
            <person name="Traeger S."/>
            <person name="Breuer J."/>
            <person name="Kuo A."/>
            <person name="Lipzen A."/>
            <person name="Pangilinan J."/>
            <person name="Dilworth D."/>
            <person name="Sandor L."/>
            <person name="Poggeler S."/>
            <person name="Barry K."/>
            <person name="Grigoriev I.V."/>
            <person name="Nowrousian M."/>
        </authorList>
    </citation>
    <scope>NUCLEOTIDE SEQUENCE [LARGE SCALE GENOMIC DNA]</scope>
    <source>
        <strain evidence="2 3">CBS 389.68</strain>
    </source>
</reference>
<evidence type="ECO:0000313" key="3">
    <source>
        <dbReference type="Proteomes" id="UP000298138"/>
    </source>
</evidence>
<dbReference type="Proteomes" id="UP000298138">
    <property type="component" value="Unassembled WGS sequence"/>
</dbReference>
<organism evidence="2 3">
    <name type="scientific">Ascodesmis nigricans</name>
    <dbReference type="NCBI Taxonomy" id="341454"/>
    <lineage>
        <taxon>Eukaryota</taxon>
        <taxon>Fungi</taxon>
        <taxon>Dikarya</taxon>
        <taxon>Ascomycota</taxon>
        <taxon>Pezizomycotina</taxon>
        <taxon>Pezizomycetes</taxon>
        <taxon>Pezizales</taxon>
        <taxon>Ascodesmidaceae</taxon>
        <taxon>Ascodesmis</taxon>
    </lineage>
</organism>
<protein>
    <submittedName>
        <fullName evidence="2">Uncharacterized protein</fullName>
    </submittedName>
</protein>
<name>A0A4S2MPL4_9PEZI</name>
<gene>
    <name evidence="2" type="ORF">EX30DRAFT_350524</name>
</gene>
<sequence length="222" mass="24242">MLKAWTVLRAVSVLLLVMRHLHIDIFMPSYQVRNPVLTDGGGVGVAFLKDIGSDLANVTVMEPHSCLLSSLCLISYLLFLLRSQSLLGGVCLSARLCFSRDPVIKSASCNMACSSMTAMTGGGAWWVKVASCVVMEESNYYVTIRLLAPALVFLVSVFDCWFCCRKSHSRPHGSMDDRNGEATNIRAADNMIWISKDIISMASHVVADPVPVVDITLLQRAG</sequence>
<feature type="signal peptide" evidence="1">
    <location>
        <begin position="1"/>
        <end position="23"/>
    </location>
</feature>